<accession>A0AAI8U328</accession>
<dbReference type="CDD" id="cd04301">
    <property type="entry name" value="NAT_SF"/>
    <property type="match status" value="1"/>
</dbReference>
<evidence type="ECO:0000256" key="1">
    <source>
        <dbReference type="ARBA" id="ARBA00022679"/>
    </source>
</evidence>
<dbReference type="InterPro" id="IPR050832">
    <property type="entry name" value="Bact_Acetyltransf"/>
</dbReference>
<protein>
    <recommendedName>
        <fullName evidence="3">N-acetyltransferase domain-containing protein</fullName>
    </recommendedName>
</protein>
<name>A0AAI8U328_MYCME</name>
<sequence length="150" mass="16654">MRSRHVITTGTAADVATLRWAWAQEDSPDAVLEDLPAESFVADVTSWMQQRSVWTAHRDGSAAGMVCLTQHQRMPSPVARSGGIWGYLGHLYVLPAARGHGIGRALIETVLAEARRQEYAKVVLSPTELSIPLYRRCGFSDDHSLMLWRP</sequence>
<dbReference type="SUPFAM" id="SSF55729">
    <property type="entry name" value="Acyl-CoA N-acyltransferases (Nat)"/>
    <property type="match status" value="1"/>
</dbReference>
<dbReference type="InterPro" id="IPR000182">
    <property type="entry name" value="GNAT_dom"/>
</dbReference>
<dbReference type="PANTHER" id="PTHR43877">
    <property type="entry name" value="AMINOALKYLPHOSPHONATE N-ACETYLTRANSFERASE-RELATED-RELATED"/>
    <property type="match status" value="1"/>
</dbReference>
<dbReference type="RefSeq" id="WP_286212847.1">
    <property type="nucleotide sequence ID" value="NZ_AP027452.1"/>
</dbReference>
<gene>
    <name evidence="4" type="ORF">hbim_07221</name>
</gene>
<dbReference type="InterPro" id="IPR016181">
    <property type="entry name" value="Acyl_CoA_acyltransferase"/>
</dbReference>
<evidence type="ECO:0000313" key="5">
    <source>
        <dbReference type="Proteomes" id="UP001241092"/>
    </source>
</evidence>
<dbReference type="AlphaFoldDB" id="A0AAI8U328"/>
<dbReference type="Gene3D" id="3.40.630.30">
    <property type="match status" value="1"/>
</dbReference>
<evidence type="ECO:0000259" key="3">
    <source>
        <dbReference type="PROSITE" id="PS51186"/>
    </source>
</evidence>
<dbReference type="EMBL" id="AP027452">
    <property type="protein sequence ID" value="BDY33245.1"/>
    <property type="molecule type" value="Genomic_DNA"/>
</dbReference>
<feature type="domain" description="N-acetyltransferase" evidence="3">
    <location>
        <begin position="1"/>
        <end position="150"/>
    </location>
</feature>
<dbReference type="GO" id="GO:0016747">
    <property type="term" value="F:acyltransferase activity, transferring groups other than amino-acyl groups"/>
    <property type="evidence" value="ECO:0007669"/>
    <property type="project" value="InterPro"/>
</dbReference>
<evidence type="ECO:0000313" key="4">
    <source>
        <dbReference type="EMBL" id="BDY33245.1"/>
    </source>
</evidence>
<dbReference type="PROSITE" id="PS51186">
    <property type="entry name" value="GNAT"/>
    <property type="match status" value="1"/>
</dbReference>
<reference evidence="4" key="1">
    <citation type="submission" date="2023-03" db="EMBL/GenBank/DDBJ databases">
        <title>Draft genome sequence of a Mycolicibacterium mageritense strain H4_3_1 isolated from a hybrid biological-inorganic system reactor.</title>
        <authorList>
            <person name="Feng X."/>
            <person name="Kazama D."/>
            <person name="Sato K."/>
            <person name="Kobayashi H."/>
        </authorList>
    </citation>
    <scope>NUCLEOTIDE SEQUENCE</scope>
    <source>
        <strain evidence="4">H4_3_1</strain>
    </source>
</reference>
<keyword evidence="1" id="KW-0808">Transferase</keyword>
<keyword evidence="2" id="KW-0012">Acyltransferase</keyword>
<dbReference type="Proteomes" id="UP001241092">
    <property type="component" value="Chromosome"/>
</dbReference>
<dbReference type="Pfam" id="PF00583">
    <property type="entry name" value="Acetyltransf_1"/>
    <property type="match status" value="1"/>
</dbReference>
<evidence type="ECO:0000256" key="2">
    <source>
        <dbReference type="ARBA" id="ARBA00023315"/>
    </source>
</evidence>
<proteinExistence type="predicted"/>
<organism evidence="4 5">
    <name type="scientific">Mycolicibacterium mageritense</name>
    <name type="common">Mycobacterium mageritense</name>
    <dbReference type="NCBI Taxonomy" id="53462"/>
    <lineage>
        <taxon>Bacteria</taxon>
        <taxon>Bacillati</taxon>
        <taxon>Actinomycetota</taxon>
        <taxon>Actinomycetes</taxon>
        <taxon>Mycobacteriales</taxon>
        <taxon>Mycobacteriaceae</taxon>
        <taxon>Mycolicibacterium</taxon>
    </lineage>
</organism>